<proteinExistence type="inferred from homology"/>
<dbReference type="SMART" id="SM00382">
    <property type="entry name" value="AAA"/>
    <property type="match status" value="1"/>
</dbReference>
<keyword evidence="6" id="KW-0227">DNA damage</keyword>
<keyword evidence="5 6" id="KW-0238">DNA-binding</keyword>
<reference evidence="8 9" key="1">
    <citation type="journal article" date="2016" name="Nat. Commun.">
        <title>Thousands of microbial genomes shed light on interconnected biogeochemical processes in an aquifer system.</title>
        <authorList>
            <person name="Anantharaman K."/>
            <person name="Brown C.T."/>
            <person name="Hug L.A."/>
            <person name="Sharon I."/>
            <person name="Castelle C.J."/>
            <person name="Probst A.J."/>
            <person name="Thomas B.C."/>
            <person name="Singh A."/>
            <person name="Wilkins M.J."/>
            <person name="Karaoz U."/>
            <person name="Brodie E.L."/>
            <person name="Williams K.H."/>
            <person name="Hubbard S.S."/>
            <person name="Banfield J.F."/>
        </authorList>
    </citation>
    <scope>NUCLEOTIDE SEQUENCE [LARGE SCALE GENOMIC DNA]</scope>
</reference>
<dbReference type="PANTHER" id="PTHR32182:SF0">
    <property type="entry name" value="DNA REPLICATION AND REPAIR PROTEIN RECF"/>
    <property type="match status" value="1"/>
</dbReference>
<dbReference type="AlphaFoldDB" id="A0A1F7KF20"/>
<evidence type="ECO:0000256" key="3">
    <source>
        <dbReference type="ARBA" id="ARBA00022741"/>
    </source>
</evidence>
<dbReference type="GO" id="GO:0003697">
    <property type="term" value="F:single-stranded DNA binding"/>
    <property type="evidence" value="ECO:0007669"/>
    <property type="project" value="UniProtKB-UniRule"/>
</dbReference>
<evidence type="ECO:0000313" key="8">
    <source>
        <dbReference type="EMBL" id="OGK66459.1"/>
    </source>
</evidence>
<protein>
    <recommendedName>
        <fullName evidence="6">DNA replication and repair protein RecF</fullName>
    </recommendedName>
</protein>
<evidence type="ECO:0000256" key="6">
    <source>
        <dbReference type="HAMAP-Rule" id="MF_00365"/>
    </source>
</evidence>
<comment type="subcellular location">
    <subcellularLocation>
        <location evidence="6">Cytoplasm</location>
    </subcellularLocation>
</comment>
<comment type="caution">
    <text evidence="8">The sequence shown here is derived from an EMBL/GenBank/DDBJ whole genome shotgun (WGS) entry which is preliminary data.</text>
</comment>
<dbReference type="InterPro" id="IPR027417">
    <property type="entry name" value="P-loop_NTPase"/>
</dbReference>
<organism evidence="8 9">
    <name type="scientific">Candidatus Roizmanbacteria bacterium RIFOXYA1_FULL_41_12</name>
    <dbReference type="NCBI Taxonomy" id="1802082"/>
    <lineage>
        <taxon>Bacteria</taxon>
        <taxon>Candidatus Roizmaniibacteriota</taxon>
    </lineage>
</organism>
<name>A0A1F7KF20_9BACT</name>
<evidence type="ECO:0000256" key="2">
    <source>
        <dbReference type="ARBA" id="ARBA00022705"/>
    </source>
</evidence>
<dbReference type="HAMAP" id="MF_00365">
    <property type="entry name" value="RecF"/>
    <property type="match status" value="1"/>
</dbReference>
<feature type="binding site" evidence="6">
    <location>
        <begin position="31"/>
        <end position="38"/>
    </location>
    <ligand>
        <name>ATP</name>
        <dbReference type="ChEBI" id="CHEBI:30616"/>
    </ligand>
</feature>
<sequence length="358" mass="41686">MFLKSITLSGFRSFNKKDYFQFDPKFTLIIGPNSVGKTNLLESIYFLSKGNGFRDKKTYELVSSGQPLCVVEAELSNKDQATNLGIKLNQKDQEVRKSFFINQLNKTFKQYSQRTFSVVLFQPEDLLMVNGTPDKRRSYFDRVLAQVGYQYYLARQNFSRGLYKRNKILENQQEYQKPVLLDLLRFWDQYLEEQASVLQKQRLSLVEAFNTRPSLNGMSFKIMYEQNHFISSGDAKQLSLELKNRRTLSGPQLDDFIFVRLNHTQDKLLSQYGSRSEQRLCVLWLKINELQYLKEQSGQLPILLMDDIFSELDQANSERILHVSQDYQTIVTTAHLDILPLIEKAGLKMMGKTITLTP</sequence>
<dbReference type="GO" id="GO:0009432">
    <property type="term" value="P:SOS response"/>
    <property type="evidence" value="ECO:0007669"/>
    <property type="project" value="UniProtKB-UniRule"/>
</dbReference>
<keyword evidence="1 6" id="KW-0963">Cytoplasm</keyword>
<keyword evidence="3 6" id="KW-0547">Nucleotide-binding</keyword>
<evidence type="ECO:0000256" key="1">
    <source>
        <dbReference type="ARBA" id="ARBA00022490"/>
    </source>
</evidence>
<dbReference type="InterPro" id="IPR042174">
    <property type="entry name" value="RecF_2"/>
</dbReference>
<evidence type="ECO:0000259" key="7">
    <source>
        <dbReference type="SMART" id="SM00382"/>
    </source>
</evidence>
<comment type="similarity">
    <text evidence="6">Belongs to the RecF family.</text>
</comment>
<keyword evidence="2 6" id="KW-0235">DNA replication</keyword>
<keyword evidence="6" id="KW-0742">SOS response</keyword>
<dbReference type="PANTHER" id="PTHR32182">
    <property type="entry name" value="DNA REPLICATION AND REPAIR PROTEIN RECF"/>
    <property type="match status" value="1"/>
</dbReference>
<dbReference type="InterPro" id="IPR003593">
    <property type="entry name" value="AAA+_ATPase"/>
</dbReference>
<dbReference type="EMBL" id="MGBG01000007">
    <property type="protein sequence ID" value="OGK66459.1"/>
    <property type="molecule type" value="Genomic_DNA"/>
</dbReference>
<evidence type="ECO:0000313" key="9">
    <source>
        <dbReference type="Proteomes" id="UP000178450"/>
    </source>
</evidence>
<feature type="domain" description="AAA+ ATPase" evidence="7">
    <location>
        <begin position="23"/>
        <end position="355"/>
    </location>
</feature>
<dbReference type="NCBIfam" id="TIGR00611">
    <property type="entry name" value="recf"/>
    <property type="match status" value="1"/>
</dbReference>
<dbReference type="GO" id="GO:0006302">
    <property type="term" value="P:double-strand break repair"/>
    <property type="evidence" value="ECO:0007669"/>
    <property type="project" value="TreeGrafter"/>
</dbReference>
<dbReference type="Gene3D" id="3.40.50.300">
    <property type="entry name" value="P-loop containing nucleotide triphosphate hydrolases"/>
    <property type="match status" value="1"/>
</dbReference>
<dbReference type="GO" id="GO:0005737">
    <property type="term" value="C:cytoplasm"/>
    <property type="evidence" value="ECO:0007669"/>
    <property type="project" value="UniProtKB-SubCell"/>
</dbReference>
<dbReference type="Pfam" id="PF02463">
    <property type="entry name" value="SMC_N"/>
    <property type="match status" value="1"/>
</dbReference>
<dbReference type="InterPro" id="IPR003395">
    <property type="entry name" value="RecF/RecN/SMC_N"/>
</dbReference>
<dbReference type="SUPFAM" id="SSF52540">
    <property type="entry name" value="P-loop containing nucleoside triphosphate hydrolases"/>
    <property type="match status" value="1"/>
</dbReference>
<evidence type="ECO:0000256" key="4">
    <source>
        <dbReference type="ARBA" id="ARBA00022840"/>
    </source>
</evidence>
<comment type="function">
    <text evidence="6">The RecF protein is involved in DNA metabolism; it is required for DNA replication and normal SOS inducibility. RecF binds preferentially to single-stranded, linear DNA. It also seems to bind ATP.</text>
</comment>
<gene>
    <name evidence="6" type="primary">recF</name>
    <name evidence="8" type="ORF">A2209_01760</name>
</gene>
<dbReference type="GO" id="GO:0006260">
    <property type="term" value="P:DNA replication"/>
    <property type="evidence" value="ECO:0007669"/>
    <property type="project" value="UniProtKB-UniRule"/>
</dbReference>
<accession>A0A1F7KF20</accession>
<dbReference type="GO" id="GO:0000731">
    <property type="term" value="P:DNA synthesis involved in DNA repair"/>
    <property type="evidence" value="ECO:0007669"/>
    <property type="project" value="TreeGrafter"/>
</dbReference>
<dbReference type="Gene3D" id="1.20.1050.90">
    <property type="entry name" value="RecF/RecN/SMC, N-terminal domain"/>
    <property type="match status" value="1"/>
</dbReference>
<dbReference type="InterPro" id="IPR001238">
    <property type="entry name" value="DNA-binding_RecF"/>
</dbReference>
<evidence type="ECO:0000256" key="5">
    <source>
        <dbReference type="ARBA" id="ARBA00023125"/>
    </source>
</evidence>
<dbReference type="GO" id="GO:0005524">
    <property type="term" value="F:ATP binding"/>
    <property type="evidence" value="ECO:0007669"/>
    <property type="project" value="UniProtKB-UniRule"/>
</dbReference>
<keyword evidence="4 6" id="KW-0067">ATP-binding</keyword>
<dbReference type="Proteomes" id="UP000178450">
    <property type="component" value="Unassembled WGS sequence"/>
</dbReference>
<keyword evidence="6" id="KW-0234">DNA repair</keyword>